<proteinExistence type="predicted"/>
<feature type="compositionally biased region" description="Basic and acidic residues" evidence="2">
    <location>
        <begin position="885"/>
        <end position="898"/>
    </location>
</feature>
<dbReference type="OrthoDB" id="10262413at2759"/>
<dbReference type="EMBL" id="KI546133">
    <property type="protein sequence ID" value="EST43824.1"/>
    <property type="molecule type" value="Genomic_DNA"/>
</dbReference>
<dbReference type="Pfam" id="PF05186">
    <property type="entry name" value="Dpy-30"/>
    <property type="match status" value="1"/>
</dbReference>
<feature type="region of interest" description="Disordered" evidence="2">
    <location>
        <begin position="162"/>
        <end position="212"/>
    </location>
</feature>
<evidence type="ECO:0000313" key="3">
    <source>
        <dbReference type="EMBL" id="EST43824.1"/>
    </source>
</evidence>
<evidence type="ECO:0000313" key="5">
    <source>
        <dbReference type="Proteomes" id="UP000018208"/>
    </source>
</evidence>
<organism evidence="3">
    <name type="scientific">Spironucleus salmonicida</name>
    <dbReference type="NCBI Taxonomy" id="348837"/>
    <lineage>
        <taxon>Eukaryota</taxon>
        <taxon>Metamonada</taxon>
        <taxon>Diplomonadida</taxon>
        <taxon>Hexamitidae</taxon>
        <taxon>Hexamitinae</taxon>
        <taxon>Spironucleus</taxon>
    </lineage>
</organism>
<feature type="compositionally biased region" description="Acidic residues" evidence="2">
    <location>
        <begin position="168"/>
        <end position="179"/>
    </location>
</feature>
<keyword evidence="1" id="KW-0175">Coiled coil</keyword>
<keyword evidence="5" id="KW-1185">Reference proteome</keyword>
<feature type="compositionally biased region" description="Acidic residues" evidence="2">
    <location>
        <begin position="808"/>
        <end position="824"/>
    </location>
</feature>
<dbReference type="AlphaFoldDB" id="V6LSQ8"/>
<evidence type="ECO:0000313" key="4">
    <source>
        <dbReference type="EMBL" id="KAH0577183.1"/>
    </source>
</evidence>
<reference evidence="3 4" key="1">
    <citation type="journal article" date="2014" name="PLoS Genet.">
        <title>The Genome of Spironucleus salmonicida Highlights a Fish Pathogen Adapted to Fluctuating Environments.</title>
        <authorList>
            <person name="Xu F."/>
            <person name="Jerlstrom-Hultqvist J."/>
            <person name="Einarsson E."/>
            <person name="Astvaldsson A."/>
            <person name="Svard S.G."/>
            <person name="Andersson J.O."/>
        </authorList>
    </citation>
    <scope>NUCLEOTIDE SEQUENCE</scope>
    <source>
        <strain evidence="4">ATCC 50377</strain>
    </source>
</reference>
<dbReference type="Proteomes" id="UP000018208">
    <property type="component" value="Unassembled WGS sequence"/>
</dbReference>
<dbReference type="VEuPathDB" id="GiardiaDB:SS50377_20534"/>
<protein>
    <submittedName>
        <fullName evidence="4">Dpy-30 motif-containing protein</fullName>
    </submittedName>
</protein>
<name>V6LSQ8_9EUKA</name>
<gene>
    <name evidence="3" type="ORF">SS50377_16446</name>
    <name evidence="4" type="ORF">SS50377_20534</name>
</gene>
<dbReference type="EMBL" id="AUWU02000001">
    <property type="protein sequence ID" value="KAH0577183.1"/>
    <property type="molecule type" value="Genomic_DNA"/>
</dbReference>
<feature type="region of interest" description="Disordered" evidence="2">
    <location>
        <begin position="108"/>
        <end position="137"/>
    </location>
</feature>
<dbReference type="CDD" id="cd22958">
    <property type="entry name" value="DD_DPY30_SDC1-like"/>
    <property type="match status" value="1"/>
</dbReference>
<feature type="region of interest" description="Disordered" evidence="2">
    <location>
        <begin position="855"/>
        <end position="898"/>
    </location>
</feature>
<feature type="coiled-coil region" evidence="1">
    <location>
        <begin position="978"/>
        <end position="1020"/>
    </location>
</feature>
<feature type="compositionally biased region" description="Acidic residues" evidence="2">
    <location>
        <begin position="193"/>
        <end position="212"/>
    </location>
</feature>
<sequence>MKRVFISHLDTSTGKACAHVFRCFGYEIYGTLQDNDDSVPAPVDAAQIVPPPTSDYETFKQQILSCSVIVYDLLTPKEAVTAFEIVSKSPNQRKMICISTFMTWARTELPPLGEQEPDPLDEDEDTLPNEKEMEPEEVAELYKQAKQETPQWILDKIKEIKRKKREEEEGEEEAVEEEAPSNPEPVEDAAKEPEEDQETPEEPEEDLEELEDLEVPDEEELLLALPTYGITEQDFQNRRPHPDFRAHLAAENNIIQILSTSENLTGAIVTPGIIYGYGETSLAPLFRKIYAQEIQKAPLFYGGHQRSLPFVHALDLAILVHSLTQEAQPPKEFPFVFAVQRQQITAREFAEILGLKLFLDDPKREEIALQQREIALKIKPKPLTLQTFKLWKARRTAPKSLPKYVKEYGKTETLTTENAISELLQNVPMVPGFACSEILNAKWPLFARKGVLENLELAFSEYLAAWGLKPVRIMIQTRPDCKITLGKEIGVFLSKMLSVDPRDDGRQKNAFLTDLANSVGRQREEQTENAFFAAEDDPKSVKIVDCQLYDKLSLESLFEKLALDRNIRNRGFVLINLPIDVFVDEMFGKPAISNVFERYADLGLKEAKKKRKTDENDEIDEIEEEEIPEWLNEPDVQIDEEEKIQRVRERILVPYTAPQEIFTFGKQGLQKLADPPHDKYEFYDANICLEHPEGFRIPYPDYLIDLTKILRYEQAPEASFNDFFVRSEEKALQIYKEREFNRLSNVRKEYILRVKNQLIKVINKQAEKSGEAEYDEEGYNWVENYNLQGLNPKIDLPNFPIPKKEGLPEDPEPEEPAEEGEEVEPVVKEINPEDYNLGLEDEQVYILRRQEQAERRASRKQRNQSRKDREQNGDENISDLEEEKSEPQMDENGKELRMQPKLRPFLNVPKVPKTIDNVKVPEKTLHGFIYHMLEYINSQSKIKLLTPSNSQHFSEIALETAQFIGPSRGFQRTKKERKEQLERERLMQEIQKRIEEEEKMREAEAKRIAEELRIKELKELREKYVKDEERRVLDLSIPLRKYISITVLGDLLDGLIEVSKIRPSDPIRFLGEFLLDRSVKDIE</sequence>
<evidence type="ECO:0000256" key="1">
    <source>
        <dbReference type="SAM" id="Coils"/>
    </source>
</evidence>
<dbReference type="InterPro" id="IPR007858">
    <property type="entry name" value="Dpy-30_motif"/>
</dbReference>
<evidence type="ECO:0000256" key="2">
    <source>
        <dbReference type="SAM" id="MobiDB-lite"/>
    </source>
</evidence>
<dbReference type="Gene3D" id="1.20.890.10">
    <property type="entry name" value="cAMP-dependent protein kinase regulatory subunit, dimerization-anchoring domain"/>
    <property type="match status" value="1"/>
</dbReference>
<feature type="compositionally biased region" description="Acidic residues" evidence="2">
    <location>
        <begin position="115"/>
        <end position="137"/>
    </location>
</feature>
<feature type="region of interest" description="Disordered" evidence="2">
    <location>
        <begin position="796"/>
        <end position="830"/>
    </location>
</feature>
<accession>V6LSQ8</accession>
<reference evidence="4" key="2">
    <citation type="submission" date="2020-12" db="EMBL/GenBank/DDBJ databases">
        <title>New Spironucleus salmonicida genome in near-complete chromosomes.</title>
        <authorList>
            <person name="Xu F."/>
            <person name="Kurt Z."/>
            <person name="Jimenez-Gonzalez A."/>
            <person name="Astvaldsson A."/>
            <person name="Andersson J.O."/>
            <person name="Svard S.G."/>
        </authorList>
    </citation>
    <scope>NUCLEOTIDE SEQUENCE</scope>
    <source>
        <strain evidence="4">ATCC 50377</strain>
    </source>
</reference>